<evidence type="ECO:0000256" key="1">
    <source>
        <dbReference type="ARBA" id="ARBA00022691"/>
    </source>
</evidence>
<proteinExistence type="inferred from homology"/>
<dbReference type="EMBL" id="AZAC01000017">
    <property type="protein sequence ID" value="KIX13195.1"/>
    <property type="molecule type" value="Genomic_DNA"/>
</dbReference>
<dbReference type="PROSITE" id="PS51668">
    <property type="entry name" value="TSAA_2"/>
    <property type="match status" value="1"/>
</dbReference>
<keyword evidence="1" id="KW-0949">S-adenosyl-L-methionine</keyword>
<dbReference type="OrthoDB" id="9804309at2"/>
<organism evidence="4 5">
    <name type="scientific">Dethiosulfatarculus sandiegensis</name>
    <dbReference type="NCBI Taxonomy" id="1429043"/>
    <lineage>
        <taxon>Bacteria</taxon>
        <taxon>Pseudomonadati</taxon>
        <taxon>Thermodesulfobacteriota</taxon>
        <taxon>Desulfarculia</taxon>
        <taxon>Desulfarculales</taxon>
        <taxon>Desulfarculaceae</taxon>
        <taxon>Dethiosulfatarculus</taxon>
    </lineage>
</organism>
<dbReference type="NCBIfam" id="TIGR00104">
    <property type="entry name" value="tRNA_TsaA"/>
    <property type="match status" value="1"/>
</dbReference>
<evidence type="ECO:0000313" key="5">
    <source>
        <dbReference type="Proteomes" id="UP000032233"/>
    </source>
</evidence>
<dbReference type="InterPro" id="IPR036414">
    <property type="entry name" value="YaeB_N_sf"/>
</dbReference>
<dbReference type="AlphaFoldDB" id="A0A0D2JUK2"/>
<accession>A0A0D2JUK2</accession>
<dbReference type="InterPro" id="IPR036413">
    <property type="entry name" value="YaeB-like_sf"/>
</dbReference>
<sequence>MPSRVICLKSIGVIHSPFKDAEGAPIQPSGAKGTPGKVVLDEAYEPGLKDLEGFSHLILLYHFHLCKKEQLTVTPFLDKAEHGVFATRAPTRPNHIGVSIVRLKSRRANTLELLDVDVLDGTPLLDIKPLVPGFDLPYQEVRAGWLDEKAQKATEFRSDDRFK</sequence>
<dbReference type="CDD" id="cd09281">
    <property type="entry name" value="UPF0066"/>
    <property type="match status" value="1"/>
</dbReference>
<dbReference type="PANTHER" id="PTHR12818">
    <property type="entry name" value="TRNA (ADENINE(37)-N6)-METHYLTRANSFERASE"/>
    <property type="match status" value="1"/>
</dbReference>
<dbReference type="PATRIC" id="fig|1429043.3.peg.3138"/>
<comment type="similarity">
    <text evidence="2">Belongs to the tRNA methyltransferase O family.</text>
</comment>
<protein>
    <recommendedName>
        <fullName evidence="3">TsaA-like domain-containing protein</fullName>
    </recommendedName>
</protein>
<dbReference type="SUPFAM" id="SSF118196">
    <property type="entry name" value="YaeB-like"/>
    <property type="match status" value="1"/>
</dbReference>
<dbReference type="InParanoid" id="A0A0D2JUK2"/>
<dbReference type="RefSeq" id="WP_044349579.1">
    <property type="nucleotide sequence ID" value="NZ_AZAC01000017.1"/>
</dbReference>
<dbReference type="Proteomes" id="UP000032233">
    <property type="component" value="Unassembled WGS sequence"/>
</dbReference>
<dbReference type="InterPro" id="IPR023370">
    <property type="entry name" value="TrmO-like_N"/>
</dbReference>
<feature type="domain" description="TsaA-like" evidence="3">
    <location>
        <begin position="8"/>
        <end position="139"/>
    </location>
</feature>
<dbReference type="Pfam" id="PF01980">
    <property type="entry name" value="TrmO_N"/>
    <property type="match status" value="1"/>
</dbReference>
<gene>
    <name evidence="4" type="ORF">X474_14815</name>
</gene>
<dbReference type="InterPro" id="IPR023368">
    <property type="entry name" value="UPF0066_cons_site"/>
</dbReference>
<dbReference type="PANTHER" id="PTHR12818:SF0">
    <property type="entry name" value="TRNA (ADENINE(37)-N6)-METHYLTRANSFERASE"/>
    <property type="match status" value="1"/>
</dbReference>
<evidence type="ECO:0000313" key="4">
    <source>
        <dbReference type="EMBL" id="KIX13195.1"/>
    </source>
</evidence>
<dbReference type="Gene3D" id="2.40.30.70">
    <property type="entry name" value="YaeB-like"/>
    <property type="match status" value="1"/>
</dbReference>
<dbReference type="FunCoup" id="A0A0D2JUK2">
    <property type="interactions" value="112"/>
</dbReference>
<dbReference type="InterPro" id="IPR040372">
    <property type="entry name" value="YaeB-like"/>
</dbReference>
<evidence type="ECO:0000259" key="3">
    <source>
        <dbReference type="PROSITE" id="PS51668"/>
    </source>
</evidence>
<name>A0A0D2JUK2_9BACT</name>
<evidence type="ECO:0000256" key="2">
    <source>
        <dbReference type="ARBA" id="ARBA00033753"/>
    </source>
</evidence>
<dbReference type="PROSITE" id="PS01318">
    <property type="entry name" value="TSAA_1"/>
    <property type="match status" value="1"/>
</dbReference>
<keyword evidence="5" id="KW-1185">Reference proteome</keyword>
<reference evidence="4 5" key="1">
    <citation type="submission" date="2013-11" db="EMBL/GenBank/DDBJ databases">
        <title>Metagenomic analysis of a methanogenic consortium involved in long chain n-alkane degradation.</title>
        <authorList>
            <person name="Davidova I.A."/>
            <person name="Callaghan A.V."/>
            <person name="Wawrik B."/>
            <person name="Pruitt S."/>
            <person name="Marks C."/>
            <person name="Duncan K.E."/>
            <person name="Suflita J.M."/>
        </authorList>
    </citation>
    <scope>NUCLEOTIDE SEQUENCE [LARGE SCALE GENOMIC DNA]</scope>
    <source>
        <strain evidence="4 5">SPR</strain>
    </source>
</reference>
<dbReference type="STRING" id="1429043.X474_14815"/>
<comment type="caution">
    <text evidence="4">The sequence shown here is derived from an EMBL/GenBank/DDBJ whole genome shotgun (WGS) entry which is preliminary data.</text>
</comment>